<organism evidence="2 3">
    <name type="scientific">Zooshikella ganghwensis</name>
    <dbReference type="NCBI Taxonomy" id="202772"/>
    <lineage>
        <taxon>Bacteria</taxon>
        <taxon>Pseudomonadati</taxon>
        <taxon>Pseudomonadota</taxon>
        <taxon>Gammaproteobacteria</taxon>
        <taxon>Oceanospirillales</taxon>
        <taxon>Zooshikellaceae</taxon>
        <taxon>Zooshikella</taxon>
    </lineage>
</organism>
<dbReference type="AlphaFoldDB" id="A0A4P9VHH0"/>
<accession>A0A4P9VHH0</accession>
<protein>
    <submittedName>
        <fullName evidence="2">Sel1 repeat family protein</fullName>
    </submittedName>
</protein>
<gene>
    <name evidence="2" type="ORF">B9G39_26345</name>
    <name evidence="1" type="ORF">B9G39_26435</name>
</gene>
<dbReference type="Gene3D" id="1.25.40.10">
    <property type="entry name" value="Tetratricopeptide repeat domain"/>
    <property type="match status" value="1"/>
</dbReference>
<dbReference type="RefSeq" id="WP_094789589.1">
    <property type="nucleotide sequence ID" value="NZ_NDXW01000002.1"/>
</dbReference>
<dbReference type="EMBL" id="NDXW01000002">
    <property type="protein sequence ID" value="RDH41936.1"/>
    <property type="molecule type" value="Genomic_DNA"/>
</dbReference>
<dbReference type="PANTHER" id="PTHR45011:SF1">
    <property type="entry name" value="DAP3-BINDING CELL DEATH ENHANCER 1"/>
    <property type="match status" value="1"/>
</dbReference>
<name>A0A4P9VHH0_9GAMM</name>
<evidence type="ECO:0000313" key="3">
    <source>
        <dbReference type="Proteomes" id="UP000257039"/>
    </source>
</evidence>
<dbReference type="InterPro" id="IPR011990">
    <property type="entry name" value="TPR-like_helical_dom_sf"/>
</dbReference>
<dbReference type="InterPro" id="IPR006597">
    <property type="entry name" value="Sel1-like"/>
</dbReference>
<comment type="caution">
    <text evidence="2">The sequence shown here is derived from an EMBL/GenBank/DDBJ whole genome shotgun (WGS) entry which is preliminary data.</text>
</comment>
<dbReference type="SMART" id="SM00671">
    <property type="entry name" value="SEL1"/>
    <property type="match status" value="5"/>
</dbReference>
<dbReference type="SUPFAM" id="SSF81901">
    <property type="entry name" value="HCP-like"/>
    <property type="match status" value="1"/>
</dbReference>
<dbReference type="EMBL" id="NDXW01000003">
    <property type="protein sequence ID" value="RDH41769.1"/>
    <property type="molecule type" value="Genomic_DNA"/>
</dbReference>
<proteinExistence type="predicted"/>
<dbReference type="InterPro" id="IPR052748">
    <property type="entry name" value="ISR_Activator"/>
</dbReference>
<dbReference type="Proteomes" id="UP000257039">
    <property type="component" value="Unassembled WGS sequence"/>
</dbReference>
<dbReference type="Pfam" id="PF08238">
    <property type="entry name" value="Sel1"/>
    <property type="match status" value="5"/>
</dbReference>
<sequence length="226" mass="26239">MLKINKKMTIFVTSIAIVLFCYFVFRGYVITLVADFYDVEVRDREVALRLYDIAADWGYPPAQLKAGEMYLSGRAGKVDREKGFELIKAAAKQDFTEAEYELAYLYGQKGNDKEACKWYKISAEKDYVFSYYETAQCYHQGKVFKKDLQEAIKWYKKDIDNHGRRWSSRYNYGLLLLEGNPTEKDLKKASALIQDAMDKGLYLSQYEINELNKKGLTLKTSDTESN</sequence>
<evidence type="ECO:0000313" key="2">
    <source>
        <dbReference type="EMBL" id="RDH41936.1"/>
    </source>
</evidence>
<dbReference type="PANTHER" id="PTHR45011">
    <property type="entry name" value="DAP3-BINDING CELL DEATH ENHANCER 1"/>
    <property type="match status" value="1"/>
</dbReference>
<evidence type="ECO:0000313" key="1">
    <source>
        <dbReference type="EMBL" id="RDH41769.1"/>
    </source>
</evidence>
<reference evidence="2 3" key="1">
    <citation type="submission" date="2017-04" db="EMBL/GenBank/DDBJ databases">
        <title>Draft genome sequence of Zooshikella ganghwensis VG4 isolated from Red Sea sediments.</title>
        <authorList>
            <person name="Rehman Z."/>
            <person name="Alam I."/>
            <person name="Kamau A."/>
            <person name="Bajic V."/>
            <person name="Leiknes T."/>
        </authorList>
    </citation>
    <scope>NUCLEOTIDE SEQUENCE [LARGE SCALE GENOMIC DNA]</scope>
    <source>
        <strain evidence="2 3">VG4</strain>
    </source>
</reference>
<keyword evidence="3" id="KW-1185">Reference proteome</keyword>